<dbReference type="PROSITE" id="PS50016">
    <property type="entry name" value="ZF_PHD_2"/>
    <property type="match status" value="1"/>
</dbReference>
<dbReference type="Pfam" id="PF00628">
    <property type="entry name" value="PHD"/>
    <property type="match status" value="1"/>
</dbReference>
<name>A0A443QYN9_9ACAR</name>
<dbReference type="EMBL" id="NCKU01003130">
    <property type="protein sequence ID" value="RWS08120.1"/>
    <property type="molecule type" value="Genomic_DNA"/>
</dbReference>
<dbReference type="Pfam" id="PF00439">
    <property type="entry name" value="Bromodomain"/>
    <property type="match status" value="1"/>
</dbReference>
<evidence type="ECO:0000256" key="1">
    <source>
        <dbReference type="ARBA" id="ARBA00022723"/>
    </source>
</evidence>
<dbReference type="InterPro" id="IPR043563">
    <property type="entry name" value="Sp110/Sp140/Sp140L-like"/>
</dbReference>
<feature type="compositionally biased region" description="Low complexity" evidence="7">
    <location>
        <begin position="422"/>
        <end position="436"/>
    </location>
</feature>
<dbReference type="InterPro" id="IPR013083">
    <property type="entry name" value="Znf_RING/FYVE/PHD"/>
</dbReference>
<feature type="domain" description="Bromo" evidence="8">
    <location>
        <begin position="661"/>
        <end position="705"/>
    </location>
</feature>
<dbReference type="GO" id="GO:0000981">
    <property type="term" value="F:DNA-binding transcription factor activity, RNA polymerase II-specific"/>
    <property type="evidence" value="ECO:0007669"/>
    <property type="project" value="TreeGrafter"/>
</dbReference>
<evidence type="ECO:0000256" key="7">
    <source>
        <dbReference type="SAM" id="MobiDB-lite"/>
    </source>
</evidence>
<keyword evidence="1" id="KW-0479">Metal-binding</keyword>
<sequence length="749" mass="84474">MKSLFLKEIEDSKKQMAEKRSLVQSTLNLLSEKENKVQERRKVVHEDIVKYADKLKSAIDELSIQLSEELGKKCDEQIQYYSKNKENLENTKVALQDIENFLTWIMEHDYPIALLSNKSMIKSQVDNLLKKQCSGPNANEDFEIRLESEFQSFSIEIMIKNSAQITTSKKTVGQIQSNSTSTLFQNTIANGSHTSVNSAPVVSSPQTRHLLQGNSIQRFSIPNTYPISSRPQLPPYSSSANQQQGIQQIYVSQPLQSNLRPIQPLPQMQQQQQRLQQQPQQIQFKSILQQPQQQPFHQLHGSPQVPAQALQQLTQLGLPKTPTSLPPTPVQLYPPLRISSSNNQSTSTSDLFQNRRVATLTLKPNPAISNPVQEPLKSPNLVILNPPLPNSSTNQEKDSEHKKNNSLASPKNVHKATENDKITISATTTPTPSCTDSVVTINRSASQILKKSISAPASSPATLNGNEKVAEENSRKTKSIAPKNFASTVTLRQSSKEDRRSSIEYTTSDIANENVVQVIYTPNEDSPQNQNGLSSDTEICTEPMQQEDDEEMEAEVTDEFCSVCKDGGELLCCDKCPRTFHLQCHIPALTEIPKTAWTCLMCTEMMKIIPPRSQNKSPVKVGDRASFIKPCQRILLELFCHQNSDLFSRPFEGASSVNNSRSTDLTRIRRKLESESYKLEDDFIQDVNRLFQLCGLYNQKGSEIYRIGAQLEQNFHKAVEKYLPHRKSLIKRKLLEICDIERNKKARLC</sequence>
<keyword evidence="2 6" id="KW-0863">Zinc-finger</keyword>
<reference evidence="11 12" key="1">
    <citation type="journal article" date="2018" name="Gigascience">
        <title>Genomes of trombidid mites reveal novel predicted allergens and laterally-transferred genes associated with secondary metabolism.</title>
        <authorList>
            <person name="Dong X."/>
            <person name="Chaisiri K."/>
            <person name="Xia D."/>
            <person name="Armstrong S.D."/>
            <person name="Fang Y."/>
            <person name="Donnelly M.J."/>
            <person name="Kadowaki T."/>
            <person name="McGarry J.W."/>
            <person name="Darby A.C."/>
            <person name="Makepeace B.L."/>
        </authorList>
    </citation>
    <scope>NUCLEOTIDE SEQUENCE [LARGE SCALE GENOMIC DNA]</scope>
    <source>
        <strain evidence="11">UoL-WK</strain>
    </source>
</reference>
<dbReference type="GO" id="GO:0005634">
    <property type="term" value="C:nucleus"/>
    <property type="evidence" value="ECO:0007669"/>
    <property type="project" value="TreeGrafter"/>
</dbReference>
<evidence type="ECO:0000313" key="10">
    <source>
        <dbReference type="EMBL" id="RWS08120.1"/>
    </source>
</evidence>
<feature type="domain" description="PHD-type" evidence="9">
    <location>
        <begin position="558"/>
        <end position="605"/>
    </location>
</feature>
<dbReference type="Gene3D" id="3.30.40.10">
    <property type="entry name" value="Zinc/RING finger domain, C3HC4 (zinc finger)"/>
    <property type="match status" value="1"/>
</dbReference>
<dbReference type="PROSITE" id="PS50014">
    <property type="entry name" value="BROMODOMAIN_2"/>
    <property type="match status" value="1"/>
</dbReference>
<dbReference type="STRING" id="1965070.A0A443QYN9"/>
<dbReference type="PRINTS" id="PR00503">
    <property type="entry name" value="BROMODOMAIN"/>
</dbReference>
<evidence type="ECO:0000259" key="8">
    <source>
        <dbReference type="PROSITE" id="PS50014"/>
    </source>
</evidence>
<evidence type="ECO:0000259" key="9">
    <source>
        <dbReference type="PROSITE" id="PS50016"/>
    </source>
</evidence>
<dbReference type="SMART" id="SM00297">
    <property type="entry name" value="BROMO"/>
    <property type="match status" value="1"/>
</dbReference>
<reference evidence="11" key="2">
    <citation type="submission" date="2018-11" db="EMBL/GenBank/DDBJ databases">
        <title>Trombidioid mite genomics.</title>
        <authorList>
            <person name="Dong X."/>
        </authorList>
    </citation>
    <scope>NUCLEOTIDE SEQUENCE</scope>
    <source>
        <strain evidence="11">UoL-WK</strain>
    </source>
</reference>
<dbReference type="SUPFAM" id="SSF57903">
    <property type="entry name" value="FYVE/PHD zinc finger"/>
    <property type="match status" value="1"/>
</dbReference>
<comment type="caution">
    <text evidence="11">The sequence shown here is derived from an EMBL/GenBank/DDBJ whole genome shotgun (WGS) entry which is preliminary data.</text>
</comment>
<dbReference type="PROSITE" id="PS01359">
    <property type="entry name" value="ZF_PHD_1"/>
    <property type="match status" value="1"/>
</dbReference>
<dbReference type="InterPro" id="IPR036427">
    <property type="entry name" value="Bromodomain-like_sf"/>
</dbReference>
<dbReference type="InterPro" id="IPR001487">
    <property type="entry name" value="Bromodomain"/>
</dbReference>
<dbReference type="SUPFAM" id="SSF47370">
    <property type="entry name" value="Bromodomain"/>
    <property type="match status" value="1"/>
</dbReference>
<gene>
    <name evidence="11" type="ORF">B4U79_17807</name>
    <name evidence="10" type="ORF">B4U79_17810</name>
</gene>
<organism evidence="11 12">
    <name type="scientific">Dinothrombium tinctorium</name>
    <dbReference type="NCBI Taxonomy" id="1965070"/>
    <lineage>
        <taxon>Eukaryota</taxon>
        <taxon>Metazoa</taxon>
        <taxon>Ecdysozoa</taxon>
        <taxon>Arthropoda</taxon>
        <taxon>Chelicerata</taxon>
        <taxon>Arachnida</taxon>
        <taxon>Acari</taxon>
        <taxon>Acariformes</taxon>
        <taxon>Trombidiformes</taxon>
        <taxon>Prostigmata</taxon>
        <taxon>Anystina</taxon>
        <taxon>Parasitengona</taxon>
        <taxon>Trombidioidea</taxon>
        <taxon>Trombidiidae</taxon>
        <taxon>Dinothrombium</taxon>
    </lineage>
</organism>
<dbReference type="AlphaFoldDB" id="A0A443QYN9"/>
<dbReference type="Proteomes" id="UP000285301">
    <property type="component" value="Unassembled WGS sequence"/>
</dbReference>
<dbReference type="PANTHER" id="PTHR46386:SF11">
    <property type="entry name" value="AUTOIMMUNE REGULATOR"/>
    <property type="match status" value="1"/>
</dbReference>
<dbReference type="InterPro" id="IPR019787">
    <property type="entry name" value="Znf_PHD-finger"/>
</dbReference>
<evidence type="ECO:0000256" key="6">
    <source>
        <dbReference type="PROSITE-ProRule" id="PRU00146"/>
    </source>
</evidence>
<evidence type="ECO:0000256" key="2">
    <source>
        <dbReference type="ARBA" id="ARBA00022771"/>
    </source>
</evidence>
<keyword evidence="4 5" id="KW-0103">Bromodomain</keyword>
<dbReference type="CDD" id="cd15541">
    <property type="entry name" value="PHD_TIF1_like"/>
    <property type="match status" value="1"/>
</dbReference>
<dbReference type="InterPro" id="IPR019786">
    <property type="entry name" value="Zinc_finger_PHD-type_CS"/>
</dbReference>
<dbReference type="Gene3D" id="1.20.920.10">
    <property type="entry name" value="Bromodomain-like"/>
    <property type="match status" value="1"/>
</dbReference>
<proteinExistence type="predicted"/>
<feature type="region of interest" description="Disordered" evidence="7">
    <location>
        <begin position="452"/>
        <end position="506"/>
    </location>
</feature>
<keyword evidence="3" id="KW-0862">Zinc</keyword>
<accession>A0A443QYN9</accession>
<dbReference type="InterPro" id="IPR011011">
    <property type="entry name" value="Znf_FYVE_PHD"/>
</dbReference>
<feature type="region of interest" description="Disordered" evidence="7">
    <location>
        <begin position="222"/>
        <end position="241"/>
    </location>
</feature>
<dbReference type="EMBL" id="NCKU01003118">
    <property type="protein sequence ID" value="RWS08139.1"/>
    <property type="molecule type" value="Genomic_DNA"/>
</dbReference>
<evidence type="ECO:0000256" key="4">
    <source>
        <dbReference type="ARBA" id="ARBA00023117"/>
    </source>
</evidence>
<evidence type="ECO:0000256" key="5">
    <source>
        <dbReference type="PROSITE-ProRule" id="PRU00035"/>
    </source>
</evidence>
<dbReference type="SMART" id="SM00249">
    <property type="entry name" value="PHD"/>
    <property type="match status" value="1"/>
</dbReference>
<feature type="region of interest" description="Disordered" evidence="7">
    <location>
        <begin position="364"/>
        <end position="436"/>
    </location>
</feature>
<evidence type="ECO:0000313" key="11">
    <source>
        <dbReference type="EMBL" id="RWS08139.1"/>
    </source>
</evidence>
<dbReference type="OrthoDB" id="6433955at2759"/>
<dbReference type="GO" id="GO:0008270">
    <property type="term" value="F:zinc ion binding"/>
    <property type="evidence" value="ECO:0007669"/>
    <property type="project" value="UniProtKB-KW"/>
</dbReference>
<keyword evidence="12" id="KW-1185">Reference proteome</keyword>
<feature type="compositionally biased region" description="Polar residues" evidence="7">
    <location>
        <begin position="222"/>
        <end position="231"/>
    </location>
</feature>
<dbReference type="PANTHER" id="PTHR46386">
    <property type="entry name" value="NUCLEAR BODY PROTEIN SP140"/>
    <property type="match status" value="1"/>
</dbReference>
<evidence type="ECO:0000256" key="3">
    <source>
        <dbReference type="ARBA" id="ARBA00022833"/>
    </source>
</evidence>
<protein>
    <submittedName>
        <fullName evidence="11">Transcription intermediary factor 1-alpha-like protein</fullName>
    </submittedName>
</protein>
<dbReference type="InterPro" id="IPR001965">
    <property type="entry name" value="Znf_PHD"/>
</dbReference>
<evidence type="ECO:0000313" key="12">
    <source>
        <dbReference type="Proteomes" id="UP000285301"/>
    </source>
</evidence>